<comment type="function">
    <text evidence="13">Catalyzes the reduction of the glycolytic intermediate dihydroxyacetone phosphate (DHAP) to sn-glycerol 3-phosphate (G3P), the key precursor for phospholipid synthesis.</text>
</comment>
<dbReference type="Proteomes" id="UP000885779">
    <property type="component" value="Unassembled WGS sequence"/>
</dbReference>
<feature type="binding site" evidence="16">
    <location>
        <position position="255"/>
    </location>
    <ligand>
        <name>NAD(+)</name>
        <dbReference type="ChEBI" id="CHEBI:57540"/>
    </ligand>
</feature>
<dbReference type="InterPro" id="IPR006168">
    <property type="entry name" value="G3P_DH_NAD-dep"/>
</dbReference>
<evidence type="ECO:0000259" key="18">
    <source>
        <dbReference type="Pfam" id="PF01210"/>
    </source>
</evidence>
<dbReference type="SUPFAM" id="SSF48179">
    <property type="entry name" value="6-phosphogluconate dehydrogenase C-terminal domain-like"/>
    <property type="match status" value="1"/>
</dbReference>
<feature type="binding site" evidence="16">
    <location>
        <position position="140"/>
    </location>
    <ligand>
        <name>NAD(+)</name>
        <dbReference type="ChEBI" id="CHEBI:57540"/>
    </ligand>
</feature>
<keyword evidence="3 13" id="KW-0521">NADP</keyword>
<dbReference type="Pfam" id="PF01210">
    <property type="entry name" value="NAD_Gly3P_dh_N"/>
    <property type="match status" value="1"/>
</dbReference>
<keyword evidence="2 13" id="KW-0444">Lipid biosynthesis</keyword>
<dbReference type="InterPro" id="IPR008927">
    <property type="entry name" value="6-PGluconate_DH-like_C_sf"/>
</dbReference>
<evidence type="ECO:0000256" key="13">
    <source>
        <dbReference type="HAMAP-Rule" id="MF_00394"/>
    </source>
</evidence>
<dbReference type="EMBL" id="DRQG01000060">
    <property type="protein sequence ID" value="HGY55279.1"/>
    <property type="molecule type" value="Genomic_DNA"/>
</dbReference>
<dbReference type="GO" id="GO:0046167">
    <property type="term" value="P:glycerol-3-phosphate biosynthetic process"/>
    <property type="evidence" value="ECO:0007669"/>
    <property type="project" value="UniProtKB-UniRule"/>
</dbReference>
<keyword evidence="13" id="KW-0547">Nucleotide-binding</keyword>
<keyword evidence="8 13" id="KW-1208">Phospholipid metabolism</keyword>
<reference evidence="20" key="1">
    <citation type="journal article" date="2020" name="mSystems">
        <title>Genome- and Community-Level Interaction Insights into Carbon Utilization and Element Cycling Functions of Hydrothermarchaeota in Hydrothermal Sediment.</title>
        <authorList>
            <person name="Zhou Z."/>
            <person name="Liu Y."/>
            <person name="Xu W."/>
            <person name="Pan J."/>
            <person name="Luo Z.H."/>
            <person name="Li M."/>
        </authorList>
    </citation>
    <scope>NUCLEOTIDE SEQUENCE [LARGE SCALE GENOMIC DNA]</scope>
    <source>
        <strain evidence="20">HyVt-577</strain>
    </source>
</reference>
<evidence type="ECO:0000313" key="20">
    <source>
        <dbReference type="EMBL" id="HGY55279.1"/>
    </source>
</evidence>
<dbReference type="GO" id="GO:0005829">
    <property type="term" value="C:cytosol"/>
    <property type="evidence" value="ECO:0007669"/>
    <property type="project" value="TreeGrafter"/>
</dbReference>
<evidence type="ECO:0000256" key="7">
    <source>
        <dbReference type="ARBA" id="ARBA00023209"/>
    </source>
</evidence>
<name>A0A7V4WUF5_CALAY</name>
<dbReference type="Pfam" id="PF07479">
    <property type="entry name" value="NAD_Gly3P_dh_C"/>
    <property type="match status" value="1"/>
</dbReference>
<dbReference type="InterPro" id="IPR036291">
    <property type="entry name" value="NAD(P)-bd_dom_sf"/>
</dbReference>
<comment type="catalytic activity">
    <reaction evidence="9">
        <text>sn-glycerol 3-phosphate + NADP(+) = dihydroxyacetone phosphate + NADPH + H(+)</text>
        <dbReference type="Rhea" id="RHEA:11096"/>
        <dbReference type="ChEBI" id="CHEBI:15378"/>
        <dbReference type="ChEBI" id="CHEBI:57597"/>
        <dbReference type="ChEBI" id="CHEBI:57642"/>
        <dbReference type="ChEBI" id="CHEBI:57783"/>
        <dbReference type="ChEBI" id="CHEBI:58349"/>
        <dbReference type="EC" id="1.1.1.94"/>
    </reaction>
    <physiologicalReaction direction="right-to-left" evidence="9">
        <dbReference type="Rhea" id="RHEA:11098"/>
    </physiologicalReaction>
</comment>
<comment type="pathway">
    <text evidence="13">Membrane lipid metabolism; glycerophospholipid metabolism.</text>
</comment>
<dbReference type="PANTHER" id="PTHR11728:SF1">
    <property type="entry name" value="GLYCEROL-3-PHOSPHATE DEHYDROGENASE [NAD(+)] 2, CHLOROPLASTIC"/>
    <property type="match status" value="1"/>
</dbReference>
<keyword evidence="4 13" id="KW-0560">Oxidoreductase</keyword>
<feature type="active site" description="Proton acceptor" evidence="13 14">
    <location>
        <position position="191"/>
    </location>
</feature>
<organism evidence="20">
    <name type="scientific">Caldithrix abyssi</name>
    <dbReference type="NCBI Taxonomy" id="187145"/>
    <lineage>
        <taxon>Bacteria</taxon>
        <taxon>Pseudomonadati</taxon>
        <taxon>Calditrichota</taxon>
        <taxon>Calditrichia</taxon>
        <taxon>Calditrichales</taxon>
        <taxon>Calditrichaceae</taxon>
        <taxon>Caldithrix</taxon>
    </lineage>
</organism>
<comment type="caution">
    <text evidence="13">Lacks conserved residue(s) required for the propagation of feature annotation.</text>
</comment>
<keyword evidence="13" id="KW-0963">Cytoplasm</keyword>
<evidence type="ECO:0000256" key="5">
    <source>
        <dbReference type="ARBA" id="ARBA00023027"/>
    </source>
</evidence>
<feature type="binding site" evidence="13">
    <location>
        <position position="254"/>
    </location>
    <ligand>
        <name>sn-glycerol 3-phosphate</name>
        <dbReference type="ChEBI" id="CHEBI:57597"/>
    </ligand>
</feature>
<feature type="binding site" evidence="13">
    <location>
        <position position="281"/>
    </location>
    <ligand>
        <name>NADPH</name>
        <dbReference type="ChEBI" id="CHEBI:57783"/>
    </ligand>
</feature>
<proteinExistence type="inferred from homology"/>
<evidence type="ECO:0000256" key="1">
    <source>
        <dbReference type="ARBA" id="ARBA00011009"/>
    </source>
</evidence>
<dbReference type="HAMAP" id="MF_00394">
    <property type="entry name" value="NAD_Glyc3P_dehydrog"/>
    <property type="match status" value="1"/>
</dbReference>
<feature type="binding site" evidence="13">
    <location>
        <position position="140"/>
    </location>
    <ligand>
        <name>NADPH</name>
        <dbReference type="ChEBI" id="CHEBI:57783"/>
    </ligand>
</feature>
<dbReference type="NCBIfam" id="NF000941">
    <property type="entry name" value="PRK00094.1-3"/>
    <property type="match status" value="1"/>
</dbReference>
<dbReference type="InterPro" id="IPR011128">
    <property type="entry name" value="G3P_DH_NAD-dep_N"/>
</dbReference>
<feature type="binding site" evidence="13">
    <location>
        <position position="255"/>
    </location>
    <ligand>
        <name>NADPH</name>
        <dbReference type="ChEBI" id="CHEBI:57783"/>
    </ligand>
</feature>
<feature type="binding site" evidence="13">
    <location>
        <position position="10"/>
    </location>
    <ligand>
        <name>NADPH</name>
        <dbReference type="ChEBI" id="CHEBI:57783"/>
    </ligand>
</feature>
<feature type="binding site" evidence="13">
    <location>
        <position position="256"/>
    </location>
    <ligand>
        <name>sn-glycerol 3-phosphate</name>
        <dbReference type="ChEBI" id="CHEBI:57597"/>
    </ligand>
</feature>
<gene>
    <name evidence="13" type="primary">gpsA</name>
    <name evidence="20" type="ORF">ENK44_06250</name>
</gene>
<dbReference type="InterPro" id="IPR006109">
    <property type="entry name" value="G3P_DH_NAD-dep_C"/>
</dbReference>
<evidence type="ECO:0000256" key="4">
    <source>
        <dbReference type="ARBA" id="ARBA00023002"/>
    </source>
</evidence>
<dbReference type="NCBIfam" id="NF000942">
    <property type="entry name" value="PRK00094.1-4"/>
    <property type="match status" value="1"/>
</dbReference>
<dbReference type="PRINTS" id="PR00077">
    <property type="entry name" value="GPDHDRGNASE"/>
</dbReference>
<dbReference type="GO" id="GO:0046168">
    <property type="term" value="P:glycerol-3-phosphate catabolic process"/>
    <property type="evidence" value="ECO:0007669"/>
    <property type="project" value="InterPro"/>
</dbReference>
<dbReference type="EC" id="1.1.1.94" evidence="10 13"/>
<keyword evidence="6 13" id="KW-0443">Lipid metabolism</keyword>
<feature type="binding site" evidence="16">
    <location>
        <begin position="7"/>
        <end position="12"/>
    </location>
    <ligand>
        <name>NAD(+)</name>
        <dbReference type="ChEBI" id="CHEBI:57540"/>
    </ligand>
</feature>
<feature type="domain" description="Glycerol-3-phosphate dehydrogenase NAD-dependent N-terminal" evidence="18">
    <location>
        <begin position="3"/>
        <end position="160"/>
    </location>
</feature>
<dbReference type="GO" id="GO:0008654">
    <property type="term" value="P:phospholipid biosynthetic process"/>
    <property type="evidence" value="ECO:0007669"/>
    <property type="project" value="UniProtKB-KW"/>
</dbReference>
<keyword evidence="5 13" id="KW-0520">NAD</keyword>
<dbReference type="NCBIfam" id="NF000940">
    <property type="entry name" value="PRK00094.1-2"/>
    <property type="match status" value="1"/>
</dbReference>
<feature type="binding site" evidence="13">
    <location>
        <position position="11"/>
    </location>
    <ligand>
        <name>NADPH</name>
        <dbReference type="ChEBI" id="CHEBI:57783"/>
    </ligand>
</feature>
<dbReference type="FunFam" id="1.10.1040.10:FF:000001">
    <property type="entry name" value="Glycerol-3-phosphate dehydrogenase [NAD(P)+]"/>
    <property type="match status" value="1"/>
</dbReference>
<evidence type="ECO:0000256" key="9">
    <source>
        <dbReference type="ARBA" id="ARBA00052716"/>
    </source>
</evidence>
<dbReference type="Gene3D" id="1.10.1040.10">
    <property type="entry name" value="N-(1-d-carboxylethyl)-l-norvaline Dehydrogenase, domain 2"/>
    <property type="match status" value="1"/>
</dbReference>
<comment type="subcellular location">
    <subcellularLocation>
        <location evidence="13">Cytoplasm</location>
    </subcellularLocation>
</comment>
<evidence type="ECO:0000256" key="17">
    <source>
        <dbReference type="RuleBase" id="RU000437"/>
    </source>
</evidence>
<feature type="binding site" evidence="13">
    <location>
        <position position="244"/>
    </location>
    <ligand>
        <name>sn-glycerol 3-phosphate</name>
        <dbReference type="ChEBI" id="CHEBI:57597"/>
    </ligand>
</feature>
<evidence type="ECO:0000256" key="10">
    <source>
        <dbReference type="ARBA" id="ARBA00066687"/>
    </source>
</evidence>
<feature type="binding site" evidence="13">
    <location>
        <position position="136"/>
    </location>
    <ligand>
        <name>sn-glycerol 3-phosphate</name>
        <dbReference type="ChEBI" id="CHEBI:57597"/>
    </ligand>
</feature>
<feature type="binding site" evidence="13">
    <location>
        <position position="48"/>
    </location>
    <ligand>
        <name>NADPH</name>
        <dbReference type="ChEBI" id="CHEBI:57783"/>
    </ligand>
</feature>
<feature type="binding site" evidence="13">
    <location>
        <position position="106"/>
    </location>
    <ligand>
        <name>sn-glycerol 3-phosphate</name>
        <dbReference type="ChEBI" id="CHEBI:57597"/>
    </ligand>
</feature>
<evidence type="ECO:0000256" key="3">
    <source>
        <dbReference type="ARBA" id="ARBA00022857"/>
    </source>
</evidence>
<evidence type="ECO:0000256" key="15">
    <source>
        <dbReference type="PIRSR" id="PIRSR000114-2"/>
    </source>
</evidence>
<evidence type="ECO:0000256" key="12">
    <source>
        <dbReference type="ARBA" id="ARBA00080511"/>
    </source>
</evidence>
<sequence length="333" mass="36209">MRVAMIGAGSWGTALALVLNDNGHEVSCFTIDEDTVKDVRTKKENSKYLPGIAIPENILFSTDLSEVVHGADLIVNAVPSQVTRKALPDVVRFEEAKQAVWVTVSKGIENNTYLRISQVINEVGGIPTDKIVALSGPSHAEEVGKKIPTAVVTASTNLESAKLVQNAFMTPYFRVYASDDVIGVELGGALKNIIALAAGICDGAGFGDNTKAALMTRGLVEIQRLGMKMGAKRETFSGLSGIGDLIVTCMSRHSRNRHVGEQIGKGRKLQEVLDEMVMVAEGVKTTLSAYELAQKYRVEMPITEQIYLTLFKDKSPHQAMIDLMTRESKVEHY</sequence>
<comment type="catalytic activity">
    <reaction evidence="13">
        <text>sn-glycerol 3-phosphate + NAD(+) = dihydroxyacetone phosphate + NADH + H(+)</text>
        <dbReference type="Rhea" id="RHEA:11092"/>
        <dbReference type="ChEBI" id="CHEBI:15378"/>
        <dbReference type="ChEBI" id="CHEBI:57540"/>
        <dbReference type="ChEBI" id="CHEBI:57597"/>
        <dbReference type="ChEBI" id="CHEBI:57642"/>
        <dbReference type="ChEBI" id="CHEBI:57945"/>
        <dbReference type="EC" id="1.1.1.94"/>
    </reaction>
</comment>
<accession>A0A7V4WUF5</accession>
<evidence type="ECO:0000256" key="16">
    <source>
        <dbReference type="PIRSR" id="PIRSR000114-3"/>
    </source>
</evidence>
<feature type="binding site" evidence="13">
    <location>
        <position position="138"/>
    </location>
    <ligand>
        <name>sn-glycerol 3-phosphate</name>
        <dbReference type="ChEBI" id="CHEBI:57597"/>
    </ligand>
</feature>
<evidence type="ECO:0000256" key="8">
    <source>
        <dbReference type="ARBA" id="ARBA00023264"/>
    </source>
</evidence>
<feature type="binding site" evidence="15">
    <location>
        <begin position="255"/>
        <end position="256"/>
    </location>
    <ligand>
        <name>substrate</name>
    </ligand>
</feature>
<feature type="binding site" evidence="13">
    <location>
        <position position="191"/>
    </location>
    <ligand>
        <name>sn-glycerol 3-phosphate</name>
        <dbReference type="ChEBI" id="CHEBI:57597"/>
    </ligand>
</feature>
<dbReference type="SUPFAM" id="SSF51735">
    <property type="entry name" value="NAD(P)-binding Rossmann-fold domains"/>
    <property type="match status" value="1"/>
</dbReference>
<dbReference type="PANTHER" id="PTHR11728">
    <property type="entry name" value="GLYCEROL-3-PHOSPHATE DEHYDROGENASE"/>
    <property type="match status" value="1"/>
</dbReference>
<comment type="caution">
    <text evidence="20">The sequence shown here is derived from an EMBL/GenBank/DDBJ whole genome shotgun (WGS) entry which is preliminary data.</text>
</comment>
<feature type="binding site" evidence="13">
    <location>
        <position position="279"/>
    </location>
    <ligand>
        <name>NADPH</name>
        <dbReference type="ChEBI" id="CHEBI:57783"/>
    </ligand>
</feature>
<evidence type="ECO:0000256" key="11">
    <source>
        <dbReference type="ARBA" id="ARBA00069372"/>
    </source>
</evidence>
<dbReference type="PROSITE" id="PS00957">
    <property type="entry name" value="NAD_G3PDH"/>
    <property type="match status" value="1"/>
</dbReference>
<dbReference type="GO" id="GO:0051287">
    <property type="term" value="F:NAD binding"/>
    <property type="evidence" value="ECO:0007669"/>
    <property type="project" value="InterPro"/>
</dbReference>
<dbReference type="UniPathway" id="UPA00940"/>
<dbReference type="Gene3D" id="3.40.50.720">
    <property type="entry name" value="NAD(P)-binding Rossmann-like Domain"/>
    <property type="match status" value="1"/>
</dbReference>
<evidence type="ECO:0000256" key="14">
    <source>
        <dbReference type="PIRSR" id="PIRSR000114-1"/>
    </source>
</evidence>
<dbReference type="InterPro" id="IPR013328">
    <property type="entry name" value="6PGD_dom2"/>
</dbReference>
<comment type="similarity">
    <text evidence="1 13 17">Belongs to the NAD-dependent glycerol-3-phosphate dehydrogenase family.</text>
</comment>
<dbReference type="PIRSF" id="PIRSF000114">
    <property type="entry name" value="Glycerol-3-P_dh"/>
    <property type="match status" value="1"/>
</dbReference>
<keyword evidence="7 13" id="KW-0594">Phospholipid biosynthesis</keyword>
<dbReference type="FunFam" id="3.40.50.720:FF:000019">
    <property type="entry name" value="Glycerol-3-phosphate dehydrogenase [NAD(P)+]"/>
    <property type="match status" value="1"/>
</dbReference>
<evidence type="ECO:0000259" key="19">
    <source>
        <dbReference type="Pfam" id="PF07479"/>
    </source>
</evidence>
<dbReference type="GO" id="GO:0005975">
    <property type="term" value="P:carbohydrate metabolic process"/>
    <property type="evidence" value="ECO:0007669"/>
    <property type="project" value="InterPro"/>
</dbReference>
<dbReference type="GO" id="GO:0047952">
    <property type="term" value="F:glycerol-3-phosphate dehydrogenase [NAD(P)+] activity"/>
    <property type="evidence" value="ECO:0007669"/>
    <property type="project" value="UniProtKB-UniRule"/>
</dbReference>
<dbReference type="AlphaFoldDB" id="A0A7V4WUF5"/>
<feature type="binding site" evidence="13">
    <location>
        <position position="106"/>
    </location>
    <ligand>
        <name>NADPH</name>
        <dbReference type="ChEBI" id="CHEBI:57783"/>
    </ligand>
</feature>
<feature type="binding site" evidence="13">
    <location>
        <position position="255"/>
    </location>
    <ligand>
        <name>sn-glycerol 3-phosphate</name>
        <dbReference type="ChEBI" id="CHEBI:57597"/>
    </ligand>
</feature>
<evidence type="ECO:0000256" key="2">
    <source>
        <dbReference type="ARBA" id="ARBA00022516"/>
    </source>
</evidence>
<protein>
    <recommendedName>
        <fullName evidence="11 13">Glycerol-3-phosphate dehydrogenase [NAD(P)+]</fullName>
        <ecNumber evidence="10 13">1.1.1.94</ecNumber>
    </recommendedName>
    <alternativeName>
        <fullName evidence="13">NAD(P)(+)-dependent glycerol-3-phosphate dehydrogenase</fullName>
    </alternativeName>
    <alternativeName>
        <fullName evidence="12 13">NAD(P)H-dependent dihydroxyacetone-phosphate reductase</fullName>
    </alternativeName>
</protein>
<feature type="domain" description="Glycerol-3-phosphate dehydrogenase NAD-dependent C-terminal" evidence="19">
    <location>
        <begin position="180"/>
        <end position="320"/>
    </location>
</feature>
<evidence type="ECO:0000256" key="6">
    <source>
        <dbReference type="ARBA" id="ARBA00023098"/>
    </source>
</evidence>
<dbReference type="GO" id="GO:0006650">
    <property type="term" value="P:glycerophospholipid metabolic process"/>
    <property type="evidence" value="ECO:0007669"/>
    <property type="project" value="UniProtKB-UniRule"/>
</dbReference>
<feature type="binding site" evidence="15">
    <location>
        <position position="106"/>
    </location>
    <ligand>
        <name>substrate</name>
    </ligand>
</feature>